<sequence>MVFALPNAALHLTLFIVLLSVAVKAYVWPSPQLDALESLRFELDRHSIASFIQPCTFFLFSVDGPSGRSNVADWIRTAYHDMATYNSTDGTGGMDASIRFAEEQARAENVGDGFNNTFRLLTQITTRYVSIADALALGAIIAIENCGGPEIAFRGGRLDAGEPNAPGVPQPEQDLQSHIDSFARQGFNQTEMIGLVACGHTFGGVQHDPFPDIVPALNDPNNTESVTHFDSTFINFDNNVAKEYISGTTSNPLVVGFNQTTNSDQRIFSSDGNATMRSFAQSSQLFASTCAELFARMLDTVPRGVELTEVITPLPVKPDFLALTLDNDTLQFSGQVRFWNMTEDPNRTAVLLWEDHSGATHNATMSVGDTSTGGGTTSLWYAFDDPGVRLDPVAGITRMSFSIDGELYDQDGVGFAVQDAIAFSKTSCLTNPNSSPIAGRFDIAVRNGANVTRVFLEEEVKDSVGRITVVETDFPRPASPSAATTAYSLWSLNMTQTSSTRTIGAEVDGIKMSTGRLAVLFDLPDC</sequence>
<evidence type="ECO:0000256" key="6">
    <source>
        <dbReference type="ARBA" id="ARBA00023002"/>
    </source>
</evidence>
<evidence type="ECO:0000256" key="2">
    <source>
        <dbReference type="ARBA" id="ARBA00005997"/>
    </source>
</evidence>
<dbReference type="OrthoDB" id="2144714at2759"/>
<dbReference type="EMBL" id="JACAZH010000001">
    <property type="protein sequence ID" value="KAF7378212.1"/>
    <property type="molecule type" value="Genomic_DNA"/>
</dbReference>
<dbReference type="PANTHER" id="PTHR31356">
    <property type="entry name" value="THYLAKOID LUMENAL 29 KDA PROTEIN, CHLOROPLASTIC-RELATED"/>
    <property type="match status" value="1"/>
</dbReference>
<dbReference type="GO" id="GO:0004601">
    <property type="term" value="F:peroxidase activity"/>
    <property type="evidence" value="ECO:0007669"/>
    <property type="project" value="UniProtKB-KW"/>
</dbReference>
<evidence type="ECO:0000313" key="11">
    <source>
        <dbReference type="Proteomes" id="UP000623467"/>
    </source>
</evidence>
<dbReference type="Gene3D" id="1.10.520.10">
    <property type="match status" value="1"/>
</dbReference>
<keyword evidence="6 8" id="KW-0560">Oxidoreductase</keyword>
<feature type="domain" description="Plant heme peroxidase family profile" evidence="9">
    <location>
        <begin position="72"/>
        <end position="337"/>
    </location>
</feature>
<dbReference type="PROSITE" id="PS50873">
    <property type="entry name" value="PEROXIDASE_4"/>
    <property type="match status" value="1"/>
</dbReference>
<keyword evidence="7" id="KW-0408">Iron</keyword>
<accession>A0A8H6ZI41</accession>
<dbReference type="SUPFAM" id="SSF48113">
    <property type="entry name" value="Heme-dependent peroxidases"/>
    <property type="match status" value="1"/>
</dbReference>
<dbReference type="InterPro" id="IPR044831">
    <property type="entry name" value="Ccp1-like"/>
</dbReference>
<comment type="similarity">
    <text evidence="2">Belongs to the peroxidase family. Cytochrome c peroxidase subfamily.</text>
</comment>
<dbReference type="AlphaFoldDB" id="A0A8H6ZI41"/>
<dbReference type="GO" id="GO:0046872">
    <property type="term" value="F:metal ion binding"/>
    <property type="evidence" value="ECO:0007669"/>
    <property type="project" value="UniProtKB-UniRule"/>
</dbReference>
<dbReference type="Pfam" id="PF00141">
    <property type="entry name" value="peroxidase"/>
    <property type="match status" value="1"/>
</dbReference>
<reference evidence="10" key="1">
    <citation type="submission" date="2020-05" db="EMBL/GenBank/DDBJ databases">
        <title>Mycena genomes resolve the evolution of fungal bioluminescence.</title>
        <authorList>
            <person name="Tsai I.J."/>
        </authorList>
    </citation>
    <scope>NUCLEOTIDE SEQUENCE</scope>
    <source>
        <strain evidence="10">160909Yilan</strain>
    </source>
</reference>
<gene>
    <name evidence="10" type="ORF">MSAN_00245900</name>
</gene>
<evidence type="ECO:0000313" key="10">
    <source>
        <dbReference type="EMBL" id="KAF7378212.1"/>
    </source>
</evidence>
<dbReference type="InterPro" id="IPR002016">
    <property type="entry name" value="Haem_peroxidase"/>
</dbReference>
<keyword evidence="5" id="KW-0479">Metal-binding</keyword>
<dbReference type="PRINTS" id="PR00458">
    <property type="entry name" value="PEROXIDASE"/>
</dbReference>
<dbReference type="GO" id="GO:0020037">
    <property type="term" value="F:heme binding"/>
    <property type="evidence" value="ECO:0007669"/>
    <property type="project" value="UniProtKB-UniRule"/>
</dbReference>
<dbReference type="PRINTS" id="PR00459">
    <property type="entry name" value="ASPEROXIDASE"/>
</dbReference>
<dbReference type="InterPro" id="IPR010255">
    <property type="entry name" value="Haem_peroxidase_sf"/>
</dbReference>
<comment type="caution">
    <text evidence="10">The sequence shown here is derived from an EMBL/GenBank/DDBJ whole genome shotgun (WGS) entry which is preliminary data.</text>
</comment>
<name>A0A8H6ZI41_9AGAR</name>
<dbReference type="GO" id="GO:0000302">
    <property type="term" value="P:response to reactive oxygen species"/>
    <property type="evidence" value="ECO:0007669"/>
    <property type="project" value="TreeGrafter"/>
</dbReference>
<evidence type="ECO:0000256" key="8">
    <source>
        <dbReference type="RuleBase" id="RU363051"/>
    </source>
</evidence>
<keyword evidence="8" id="KW-0732">Signal</keyword>
<keyword evidence="3 8" id="KW-0575">Peroxidase</keyword>
<keyword evidence="11" id="KW-1185">Reference proteome</keyword>
<evidence type="ECO:0000256" key="1">
    <source>
        <dbReference type="ARBA" id="ARBA00003917"/>
    </source>
</evidence>
<proteinExistence type="inferred from homology"/>
<feature type="signal peptide" evidence="8">
    <location>
        <begin position="1"/>
        <end position="25"/>
    </location>
</feature>
<evidence type="ECO:0000256" key="4">
    <source>
        <dbReference type="ARBA" id="ARBA00022617"/>
    </source>
</evidence>
<dbReference type="EC" id="1.11.1.-" evidence="8"/>
<evidence type="ECO:0000256" key="3">
    <source>
        <dbReference type="ARBA" id="ARBA00022559"/>
    </source>
</evidence>
<dbReference type="GO" id="GO:0034599">
    <property type="term" value="P:cellular response to oxidative stress"/>
    <property type="evidence" value="ECO:0007669"/>
    <property type="project" value="InterPro"/>
</dbReference>
<organism evidence="10 11">
    <name type="scientific">Mycena sanguinolenta</name>
    <dbReference type="NCBI Taxonomy" id="230812"/>
    <lineage>
        <taxon>Eukaryota</taxon>
        <taxon>Fungi</taxon>
        <taxon>Dikarya</taxon>
        <taxon>Basidiomycota</taxon>
        <taxon>Agaricomycotina</taxon>
        <taxon>Agaricomycetes</taxon>
        <taxon>Agaricomycetidae</taxon>
        <taxon>Agaricales</taxon>
        <taxon>Marasmiineae</taxon>
        <taxon>Mycenaceae</taxon>
        <taxon>Mycena</taxon>
    </lineage>
</organism>
<evidence type="ECO:0000259" key="9">
    <source>
        <dbReference type="PROSITE" id="PS50873"/>
    </source>
</evidence>
<dbReference type="GO" id="GO:0042744">
    <property type="term" value="P:hydrogen peroxide catabolic process"/>
    <property type="evidence" value="ECO:0007669"/>
    <property type="project" value="TreeGrafter"/>
</dbReference>
<protein>
    <recommendedName>
        <fullName evidence="8">Peroxidase</fullName>
        <ecNumber evidence="8">1.11.1.-</ecNumber>
    </recommendedName>
</protein>
<dbReference type="PANTHER" id="PTHR31356:SF53">
    <property type="entry name" value="HEME PEROXIDASE"/>
    <property type="match status" value="1"/>
</dbReference>
<evidence type="ECO:0000256" key="7">
    <source>
        <dbReference type="ARBA" id="ARBA00023004"/>
    </source>
</evidence>
<feature type="chain" id="PRO_5034569299" description="Peroxidase" evidence="8">
    <location>
        <begin position="26"/>
        <end position="526"/>
    </location>
</feature>
<comment type="function">
    <text evidence="1">Destroys radicals which are normally produced within the cells and which are toxic to biological systems.</text>
</comment>
<dbReference type="InterPro" id="IPR002207">
    <property type="entry name" value="Peroxidase_I"/>
</dbReference>
<dbReference type="Gene3D" id="1.10.420.10">
    <property type="entry name" value="Peroxidase, domain 2"/>
    <property type="match status" value="1"/>
</dbReference>
<evidence type="ECO:0000256" key="5">
    <source>
        <dbReference type="ARBA" id="ARBA00022723"/>
    </source>
</evidence>
<keyword evidence="4" id="KW-0349">Heme</keyword>
<dbReference type="Proteomes" id="UP000623467">
    <property type="component" value="Unassembled WGS sequence"/>
</dbReference>